<dbReference type="InterPro" id="IPR012965">
    <property type="entry name" value="Msb1/Mug8_dom"/>
</dbReference>
<feature type="compositionally biased region" description="Low complexity" evidence="1">
    <location>
        <begin position="1180"/>
        <end position="1220"/>
    </location>
</feature>
<gene>
    <name evidence="3" type="ORF">L227DRAFT_547326</name>
</gene>
<feature type="compositionally biased region" description="Polar residues" evidence="1">
    <location>
        <begin position="37"/>
        <end position="52"/>
    </location>
</feature>
<feature type="compositionally biased region" description="Low complexity" evidence="1">
    <location>
        <begin position="1144"/>
        <end position="1158"/>
    </location>
</feature>
<sequence length="1398" mass="148606">MASFLHKVFPRKKDKDATNKRNSASSLLEGKFEAVSPTVSPSAAQFAESAQQLKERGREKEKEKEGGFSLFRPRSRPMSPPPDTRKTVSNAPHLTLNLPVPKEERSRALGVVFEADPNDTSTLPENVIGERRLNPLEALLLVKACSTAMIDHGGLETLGVMHPFWYSASPEVQRKLISLFILSLASKSPITTLSPSPTSVISDFNIELEYTRSPHDIAAVLRWALRHLRLEGESFGRTTDQWKWYQTFVEAERASSYPPSAFTDSLVPQLPPSHQQLLVATLEIVSSLASRSEHNGISGSKLSKFFGLWLLTTRRAEDGADWSSFYSRWERAGRVLEHLFLAYIRDEMARKKMPLRLAELVKGYPYHNRSPSTDTAATVDDELLPRPRFSTRQYSALFVRVDTELPDAKAAKSKPHPLRIISEAFKSELELTNAQYQVVWEAVQKAALTSDEPEPILMSVDGFPSLSRVFADETTRLLSFVPAETGASSAPTVPTIRVPRPPRRRTSSLNSPTQPQTNGDSKASTNGTASRNVTSPTSPTSPSSPKDWMDFSTSGFGESTLGKDFAKTLLDKDVEVTTPPAVERKTSRRRKPSPRRSSVDNPDPGSATRAAELPGPKSSKSKSTIVSLIKLDEAFVDFWSDALTDPISSDWPNFVVAQLKPIPGAEIDGKPVGWLVLEQRFLPPPPPPATSEESTVSPSTTRRPSSPKPSIRSELSQRRVSTTLSAMKKRFTFASSSQTITGVTANADNKTVARKSVKGVRTGEMGEILPEVEEKPEEKKGAPEKTEEEAAPTPVPKSVEEPTPAATQPTELQKAPVTEPVQEATVPPPAAASSDLPSPIDVTSPLTPTADDFPAVPVVGGLLAAAPTTSPDAIELIHTEDAVLEETPVVAVPEEPAVPVDMAAAAPEEKALPPAPEHVVLTGETPGPQVALSTSEPAALAELSKKVDEIVQEAASPEPDASEPVSEVSPADTRTTEVIQEPVHFDDDTPTDVVEAPVPEPEAAPVEPEAPAAVEEPESEVPAPAAEEVPAPVEETPAAAEAPVVEEVPAPAPSEAAAPAPAELEPAPVAVAEPEAATPEAEPAVQEAPVAEEVSEPVPAVEAAPIVEEEAVAPASAPAVEETPAPEPEPIVEAPVPEPEPVVDETPAPASEPVVEEAPAPEPEPAVEEAPAPEPEPVVEEALAPGPEPAAAVEETPAEPEAPVPEETPAVEEAAAAPDVVEPEAPVEEASAPAEPTPEEPAAPVEEVKEEIAEPEPTPVPASDEPTVEEQAPEELATPAAEELVVEDSAPAPIEEPAHEESASVVAEAEVAAPHVAEEPAQEESHVESGAPAEVPAEEAAPAPAAEEPAALAETPEDPVASVSALEEKHAEEPAAEEKHENGAAQAEEKPIAAEESQ</sequence>
<dbReference type="EMBL" id="ML122264">
    <property type="protein sequence ID" value="RPD60909.1"/>
    <property type="molecule type" value="Genomic_DNA"/>
</dbReference>
<feature type="compositionally biased region" description="Basic and acidic residues" evidence="1">
    <location>
        <begin position="772"/>
        <end position="785"/>
    </location>
</feature>
<feature type="region of interest" description="Disordered" evidence="1">
    <location>
        <begin position="679"/>
        <end position="719"/>
    </location>
</feature>
<feature type="compositionally biased region" description="Low complexity" evidence="1">
    <location>
        <begin position="1331"/>
        <end position="1354"/>
    </location>
</feature>
<dbReference type="STRING" id="1328759.A0A5C2SCR1"/>
<feature type="compositionally biased region" description="Low complexity" evidence="1">
    <location>
        <begin position="1303"/>
        <end position="1315"/>
    </location>
</feature>
<feature type="region of interest" description="Disordered" evidence="1">
    <location>
        <begin position="756"/>
        <end position="853"/>
    </location>
</feature>
<feature type="compositionally biased region" description="Basic and acidic residues" evidence="1">
    <location>
        <begin position="53"/>
        <end position="66"/>
    </location>
</feature>
<keyword evidence="4" id="KW-1185">Reference proteome</keyword>
<organism evidence="3 4">
    <name type="scientific">Lentinus tigrinus ALCF2SS1-6</name>
    <dbReference type="NCBI Taxonomy" id="1328759"/>
    <lineage>
        <taxon>Eukaryota</taxon>
        <taxon>Fungi</taxon>
        <taxon>Dikarya</taxon>
        <taxon>Basidiomycota</taxon>
        <taxon>Agaricomycotina</taxon>
        <taxon>Agaricomycetes</taxon>
        <taxon>Polyporales</taxon>
        <taxon>Polyporaceae</taxon>
        <taxon>Lentinus</taxon>
    </lineage>
</organism>
<protein>
    <recommendedName>
        <fullName evidence="2">Meiotically up-regulated protein Msb1/Mug8 domain-containing protein</fullName>
    </recommendedName>
</protein>
<accession>A0A5C2SCR1</accession>
<feature type="region of interest" description="Disordered" evidence="1">
    <location>
        <begin position="1"/>
        <end position="91"/>
    </location>
</feature>
<feature type="compositionally biased region" description="Low complexity" evidence="1">
    <location>
        <begin position="534"/>
        <end position="545"/>
    </location>
</feature>
<proteinExistence type="predicted"/>
<evidence type="ECO:0000313" key="3">
    <source>
        <dbReference type="EMBL" id="RPD60909.1"/>
    </source>
</evidence>
<evidence type="ECO:0000256" key="1">
    <source>
        <dbReference type="SAM" id="MobiDB-lite"/>
    </source>
</evidence>
<dbReference type="Pfam" id="PF08101">
    <property type="entry name" value="Msb1-Mug8_dom"/>
    <property type="match status" value="1"/>
</dbReference>
<feature type="compositionally biased region" description="Low complexity" evidence="1">
    <location>
        <begin position="690"/>
        <end position="714"/>
    </location>
</feature>
<dbReference type="PANTHER" id="PTHR24216">
    <property type="entry name" value="PAXILLIN-RELATED"/>
    <property type="match status" value="1"/>
</dbReference>
<feature type="region of interest" description="Disordered" evidence="1">
    <location>
        <begin position="576"/>
        <end position="623"/>
    </location>
</feature>
<feature type="region of interest" description="Disordered" evidence="1">
    <location>
        <begin position="949"/>
        <end position="1398"/>
    </location>
</feature>
<evidence type="ECO:0000313" key="4">
    <source>
        <dbReference type="Proteomes" id="UP000313359"/>
    </source>
</evidence>
<dbReference type="Gene3D" id="1.10.555.10">
    <property type="entry name" value="Rho GTPase activation protein"/>
    <property type="match status" value="1"/>
</dbReference>
<evidence type="ECO:0000259" key="2">
    <source>
        <dbReference type="Pfam" id="PF08101"/>
    </source>
</evidence>
<feature type="region of interest" description="Disordered" evidence="1">
    <location>
        <begin position="485"/>
        <end position="554"/>
    </location>
</feature>
<reference evidence="3" key="1">
    <citation type="journal article" date="2018" name="Genome Biol. Evol.">
        <title>Genomics and development of Lentinus tigrinus, a white-rot wood-decaying mushroom with dimorphic fruiting bodies.</title>
        <authorList>
            <person name="Wu B."/>
            <person name="Xu Z."/>
            <person name="Knudson A."/>
            <person name="Carlson A."/>
            <person name="Chen N."/>
            <person name="Kovaka S."/>
            <person name="LaButti K."/>
            <person name="Lipzen A."/>
            <person name="Pennachio C."/>
            <person name="Riley R."/>
            <person name="Schakwitz W."/>
            <person name="Umezawa K."/>
            <person name="Ohm R.A."/>
            <person name="Grigoriev I.V."/>
            <person name="Nagy L.G."/>
            <person name="Gibbons J."/>
            <person name="Hibbett D."/>
        </authorList>
    </citation>
    <scope>NUCLEOTIDE SEQUENCE [LARGE SCALE GENOMIC DNA]</scope>
    <source>
        <strain evidence="3">ALCF2SS1-6</strain>
    </source>
</reference>
<feature type="compositionally biased region" description="Polar residues" evidence="1">
    <location>
        <begin position="507"/>
        <end position="533"/>
    </location>
</feature>
<feature type="domain" description="Meiotically up-regulated protein Msb1/Mug8" evidence="2">
    <location>
        <begin position="241"/>
        <end position="643"/>
    </location>
</feature>
<dbReference type="OrthoDB" id="3362494at2759"/>
<dbReference type="Proteomes" id="UP000313359">
    <property type="component" value="Unassembled WGS sequence"/>
</dbReference>
<feature type="compositionally biased region" description="Low complexity" evidence="1">
    <location>
        <begin position="1274"/>
        <end position="1295"/>
    </location>
</feature>
<name>A0A5C2SCR1_9APHY</name>
<feature type="compositionally biased region" description="Basic and acidic residues" evidence="1">
    <location>
        <begin position="1366"/>
        <end position="1398"/>
    </location>
</feature>
<dbReference type="PANTHER" id="PTHR24216:SF65">
    <property type="entry name" value="PAXILLIN-LIKE PROTEIN 1"/>
    <property type="match status" value="1"/>
</dbReference>
<feature type="compositionally biased region" description="Low complexity" evidence="1">
    <location>
        <begin position="993"/>
        <end position="1123"/>
    </location>
</feature>
<dbReference type="InterPro" id="IPR008936">
    <property type="entry name" value="Rho_GTPase_activation_prot"/>
</dbReference>